<comment type="caution">
    <text evidence="4">The sequence shown here is derived from an EMBL/GenBank/DDBJ whole genome shotgun (WGS) entry which is preliminary data.</text>
</comment>
<keyword evidence="3" id="KW-0963">Cytoplasm</keyword>
<comment type="function">
    <text evidence="3">Catalyzes the formation of N(4)-acetylcytidine (ac(4)C) at the wobble position of elongator tRNA(Met), using acetate and ATP as substrates. First activates an acetate ion to form acetyladenylate (Ac-AMP) and then transfers the acetyl group to tRNA to form ac(4)C34.</text>
</comment>
<organism evidence="4 5">
    <name type="scientific">Vagococcus elongatus</name>
    <dbReference type="NCBI Taxonomy" id="180344"/>
    <lineage>
        <taxon>Bacteria</taxon>
        <taxon>Bacillati</taxon>
        <taxon>Bacillota</taxon>
        <taxon>Bacilli</taxon>
        <taxon>Lactobacillales</taxon>
        <taxon>Enterococcaceae</taxon>
        <taxon>Vagococcus</taxon>
    </lineage>
</organism>
<dbReference type="InterPro" id="IPR014729">
    <property type="entry name" value="Rossmann-like_a/b/a_fold"/>
</dbReference>
<keyword evidence="3" id="KW-0694">RNA-binding</keyword>
<dbReference type="Pfam" id="PF05636">
    <property type="entry name" value="HIGH_NTase1"/>
    <property type="match status" value="1"/>
</dbReference>
<reference evidence="4 5" key="1">
    <citation type="submission" date="2017-05" db="EMBL/GenBank/DDBJ databases">
        <title>Vagococcus spp. assemblies.</title>
        <authorList>
            <person name="Gulvik C.A."/>
        </authorList>
    </citation>
    <scope>NUCLEOTIDE SEQUENCE [LARGE SCALE GENOMIC DNA]</scope>
    <source>
        <strain evidence="4 5">CCUG 51432</strain>
    </source>
</reference>
<sequence length="389" mass="45629">MRSCGIVAEYNPFHNGHRYQISKAKQLSQAEVMVAVMSGNFLQRGEPAIIDKWVRAELALHHGIDLVIELPFAYAVQSADYFSKGSIKLLQNLGTEALSFGTDYSGEIDYQEFAKFQLENQREIDDAFKKIQNNGMSYPQQMTEVYRRLYPEMTLDFNSPNHILGMGYAKENILHARPMELFPIPRKESEHHQTEITQGNFASGTSIRQHVKEKKWREIKSVLPEETFRQLKEHQTIDWELFWPLLKYQLTVQSTTQLRHIYQMTQGIENRLKKYVNEADSFKDFIEKVKTKRFTWTRLQRLCLYVLLQVTQEEVTNVWNNSYLRILAFNEKGQKYLNVRKNKLTLPVITNVNSQNESLLSLDIRAGQLFQLVKAEKKEQDYYTKPIMI</sequence>
<dbReference type="RefSeq" id="WP_126809647.1">
    <property type="nucleotide sequence ID" value="NZ_NGKA01000016.1"/>
</dbReference>
<dbReference type="Proteomes" id="UP000287605">
    <property type="component" value="Unassembled WGS sequence"/>
</dbReference>
<evidence type="ECO:0000256" key="3">
    <source>
        <dbReference type="HAMAP-Rule" id="MF_01539"/>
    </source>
</evidence>
<dbReference type="AlphaFoldDB" id="A0A430AQG3"/>
<protein>
    <recommendedName>
        <fullName evidence="3">tRNA(Met) cytidine acetate ligase</fullName>
        <ecNumber evidence="3">6.3.4.-</ecNumber>
    </recommendedName>
</protein>
<keyword evidence="1 3" id="KW-0436">Ligase</keyword>
<comment type="catalytic activity">
    <reaction evidence="3">
        <text>cytidine(34) in elongator tRNA(Met) + acetate + ATP = N(4)-acetylcytidine(34) in elongator tRNA(Met) + AMP + diphosphate</text>
        <dbReference type="Rhea" id="RHEA:58144"/>
        <dbReference type="Rhea" id="RHEA-COMP:10693"/>
        <dbReference type="Rhea" id="RHEA-COMP:10694"/>
        <dbReference type="ChEBI" id="CHEBI:30089"/>
        <dbReference type="ChEBI" id="CHEBI:30616"/>
        <dbReference type="ChEBI" id="CHEBI:33019"/>
        <dbReference type="ChEBI" id="CHEBI:74900"/>
        <dbReference type="ChEBI" id="CHEBI:82748"/>
        <dbReference type="ChEBI" id="CHEBI:456215"/>
    </reaction>
</comment>
<accession>A0A430AQG3</accession>
<keyword evidence="3" id="KW-0067">ATP-binding</keyword>
<dbReference type="PANTHER" id="PTHR37825">
    <property type="entry name" value="TRNA(MET) CYTIDINE ACETATE LIGASE"/>
    <property type="match status" value="1"/>
</dbReference>
<keyword evidence="3" id="KW-0547">Nucleotide-binding</keyword>
<dbReference type="GO" id="GO:0005737">
    <property type="term" value="C:cytoplasm"/>
    <property type="evidence" value="ECO:0007669"/>
    <property type="project" value="UniProtKB-SubCell"/>
</dbReference>
<dbReference type="EMBL" id="NGKA01000016">
    <property type="protein sequence ID" value="RSU10174.1"/>
    <property type="molecule type" value="Genomic_DNA"/>
</dbReference>
<dbReference type="GO" id="GO:0006400">
    <property type="term" value="P:tRNA modification"/>
    <property type="evidence" value="ECO:0007669"/>
    <property type="project" value="UniProtKB-UniRule"/>
</dbReference>
<proteinExistence type="inferred from homology"/>
<name>A0A430AQG3_9ENTE</name>
<evidence type="ECO:0000256" key="1">
    <source>
        <dbReference type="ARBA" id="ARBA00022598"/>
    </source>
</evidence>
<dbReference type="SUPFAM" id="SSF52374">
    <property type="entry name" value="Nucleotidylyl transferase"/>
    <property type="match status" value="1"/>
</dbReference>
<gene>
    <name evidence="3" type="primary">tmcAL</name>
    <name evidence="4" type="ORF">CBF29_10325</name>
</gene>
<dbReference type="HAMAP" id="MF_01539">
    <property type="entry name" value="TmcAL"/>
    <property type="match status" value="1"/>
</dbReference>
<dbReference type="GO" id="GO:0000049">
    <property type="term" value="F:tRNA binding"/>
    <property type="evidence" value="ECO:0007669"/>
    <property type="project" value="UniProtKB-KW"/>
</dbReference>
<evidence type="ECO:0000256" key="2">
    <source>
        <dbReference type="ARBA" id="ARBA00022694"/>
    </source>
</evidence>
<evidence type="ECO:0000313" key="5">
    <source>
        <dbReference type="Proteomes" id="UP000287605"/>
    </source>
</evidence>
<comment type="subcellular location">
    <subcellularLocation>
        <location evidence="3">Cytoplasm</location>
    </subcellularLocation>
</comment>
<keyword evidence="3" id="KW-0820">tRNA-binding</keyword>
<evidence type="ECO:0000313" key="4">
    <source>
        <dbReference type="EMBL" id="RSU10174.1"/>
    </source>
</evidence>
<dbReference type="PANTHER" id="PTHR37825:SF1">
    <property type="entry name" value="TRNA(MET) CYTIDINE ACETATE LIGASE"/>
    <property type="match status" value="1"/>
</dbReference>
<dbReference type="Gene3D" id="3.40.50.620">
    <property type="entry name" value="HUPs"/>
    <property type="match status" value="1"/>
</dbReference>
<dbReference type="InterPro" id="IPR008513">
    <property type="entry name" value="tRNA(Met)_cyd_acetate_ligase"/>
</dbReference>
<feature type="binding site" evidence="3">
    <location>
        <position position="186"/>
    </location>
    <ligand>
        <name>ATP</name>
        <dbReference type="ChEBI" id="CHEBI:30616"/>
    </ligand>
</feature>
<keyword evidence="5" id="KW-1185">Reference proteome</keyword>
<feature type="binding site" evidence="3">
    <location>
        <position position="161"/>
    </location>
    <ligand>
        <name>ATP</name>
        <dbReference type="ChEBI" id="CHEBI:30616"/>
    </ligand>
</feature>
<feature type="binding site" evidence="3">
    <location>
        <begin position="7"/>
        <end position="20"/>
    </location>
    <ligand>
        <name>ATP</name>
        <dbReference type="ChEBI" id="CHEBI:30616"/>
    </ligand>
</feature>
<dbReference type="EC" id="6.3.4.-" evidence="3"/>
<dbReference type="GO" id="GO:0005524">
    <property type="term" value="F:ATP binding"/>
    <property type="evidence" value="ECO:0007669"/>
    <property type="project" value="UniProtKB-KW"/>
</dbReference>
<comment type="caution">
    <text evidence="3">Lacks conserved residue(s) required for the propagation of feature annotation.</text>
</comment>
<dbReference type="NCBIfam" id="NF010191">
    <property type="entry name" value="PRK13670.1"/>
    <property type="match status" value="1"/>
</dbReference>
<feature type="binding site" evidence="3">
    <location>
        <position position="101"/>
    </location>
    <ligand>
        <name>ATP</name>
        <dbReference type="ChEBI" id="CHEBI:30616"/>
    </ligand>
</feature>
<dbReference type="GO" id="GO:0016879">
    <property type="term" value="F:ligase activity, forming carbon-nitrogen bonds"/>
    <property type="evidence" value="ECO:0007669"/>
    <property type="project" value="UniProtKB-UniRule"/>
</dbReference>
<comment type="similarity">
    <text evidence="3">Belongs to the TmcAL family.</text>
</comment>
<keyword evidence="2 3" id="KW-0819">tRNA processing</keyword>
<dbReference type="OrthoDB" id="9769796at2"/>